<feature type="region of interest" description="Disordered" evidence="1">
    <location>
        <begin position="20"/>
        <end position="45"/>
    </location>
</feature>
<evidence type="ECO:0000256" key="2">
    <source>
        <dbReference type="SAM" id="SignalP"/>
    </source>
</evidence>
<protein>
    <submittedName>
        <fullName evidence="3">Uncharacterized protein</fullName>
    </submittedName>
</protein>
<keyword evidence="2" id="KW-0732">Signal</keyword>
<feature type="compositionally biased region" description="Basic and acidic residues" evidence="1">
    <location>
        <begin position="21"/>
        <end position="38"/>
    </location>
</feature>
<feature type="chain" id="PRO_5006589136" evidence="2">
    <location>
        <begin position="17"/>
        <end position="61"/>
    </location>
</feature>
<dbReference type="AlphaFoldDB" id="A0A0S1MJA0"/>
<accession>A0A0S1MJA0</accession>
<dbReference type="EMBL" id="KT246873">
    <property type="protein sequence ID" value="ALL40964.1"/>
    <property type="molecule type" value="mRNA"/>
</dbReference>
<evidence type="ECO:0000313" key="3">
    <source>
        <dbReference type="EMBL" id="ALL40964.1"/>
    </source>
</evidence>
<evidence type="ECO:0000256" key="1">
    <source>
        <dbReference type="SAM" id="MobiDB-lite"/>
    </source>
</evidence>
<feature type="signal peptide" evidence="2">
    <location>
        <begin position="1"/>
        <end position="16"/>
    </location>
</feature>
<name>A0A0S1MJA0_PHAPC</name>
<organism evidence="3">
    <name type="scientific">Phakopsora pachyrhizi</name>
    <name type="common">Asian soybean rust disease fungus</name>
    <dbReference type="NCBI Taxonomy" id="170000"/>
    <lineage>
        <taxon>Eukaryota</taxon>
        <taxon>Fungi</taxon>
        <taxon>Dikarya</taxon>
        <taxon>Basidiomycota</taxon>
        <taxon>Pucciniomycotina</taxon>
        <taxon>Pucciniomycetes</taxon>
        <taxon>Pucciniales</taxon>
        <taxon>Phakopsoraceae</taxon>
        <taxon>Phakopsora</taxon>
    </lineage>
</organism>
<proteinExistence type="evidence at transcript level"/>
<reference evidence="3" key="1">
    <citation type="submission" date="2015-07" db="EMBL/GenBank/DDBJ databases">
        <title>Elucidating the P. pachyrhizi secretome and potential effectors.</title>
        <authorList>
            <person name="de Carvalho M.C.C.G."/>
            <person name="Nascimento L.C."/>
            <person name="Darben L.M."/>
            <person name="Polizel-Podanosqui A.M."/>
            <person name="Lopes-Caitar V.S."/>
            <person name="Rocha C.S."/>
            <person name="Qi M."/>
            <person name="Carazolle M."/>
            <person name="Kuwahara M.K."/>
            <person name="Pereira G.A.G."/>
            <person name="Abdelnoor R.V."/>
            <person name="Whitham S.A."/>
            <person name="Marcelino-Guimaraes F.C."/>
        </authorList>
    </citation>
    <scope>NUCLEOTIDE SEQUENCE</scope>
</reference>
<sequence>MDQSLLVQLVALSCCAVRLLKHPDPPRPESPRETDGRGGRGNKGFTAPVRLCGVGAYSWSY</sequence>